<evidence type="ECO:0000313" key="7">
    <source>
        <dbReference type="Proteomes" id="UP000183107"/>
    </source>
</evidence>
<feature type="region of interest" description="Disordered" evidence="3">
    <location>
        <begin position="236"/>
        <end position="261"/>
    </location>
</feature>
<comment type="similarity">
    <text evidence="1">Belongs to the MlaA family.</text>
</comment>
<dbReference type="PROSITE" id="PS51257">
    <property type="entry name" value="PROKAR_LIPOPROTEIN"/>
    <property type="match status" value="1"/>
</dbReference>
<dbReference type="PRINTS" id="PR01805">
    <property type="entry name" value="VACJLIPOPROT"/>
</dbReference>
<dbReference type="GO" id="GO:0016020">
    <property type="term" value="C:membrane"/>
    <property type="evidence" value="ECO:0007669"/>
    <property type="project" value="InterPro"/>
</dbReference>
<keyword evidence="4" id="KW-0472">Membrane</keyword>
<dbReference type="Proteomes" id="UP000183107">
    <property type="component" value="Unassembled WGS sequence"/>
</dbReference>
<dbReference type="STRING" id="1266925.GCA_000619905_01410"/>
<sequence>MIMKHKPATALLLVCALLFTGCASTRQNNASMDTVDPNEETNRKFYNFTDMVDRNVLAPVADVYIKYVPDPMQRSIGNFYDNLAYPNVILNDFLQGKVRQGFQDSMRFVVNSTIGVGGLFDMAASMGLPQHDEDFGQTLGVWGVDTGSYLFVPLIGPSTYRDAPGIPVSVFSNLLFYAGSFASTAIVGPVTVLSIIDRRARLSGPMRVRDQAALDPYLFVREGFLQQRKHLIYDGDPPPESYDDPIDDDALQNESKAESLL</sequence>
<evidence type="ECO:0000256" key="2">
    <source>
        <dbReference type="ARBA" id="ARBA00022729"/>
    </source>
</evidence>
<proteinExistence type="inferred from homology"/>
<organism evidence="6 7">
    <name type="scientific">Nitrosospira briensis</name>
    <dbReference type="NCBI Taxonomy" id="35799"/>
    <lineage>
        <taxon>Bacteria</taxon>
        <taxon>Pseudomonadati</taxon>
        <taxon>Pseudomonadota</taxon>
        <taxon>Betaproteobacteria</taxon>
        <taxon>Nitrosomonadales</taxon>
        <taxon>Nitrosomonadaceae</taxon>
        <taxon>Nitrosospira</taxon>
    </lineage>
</organism>
<dbReference type="EMBL" id="FOVJ01000002">
    <property type="protein sequence ID" value="SFN66911.1"/>
    <property type="molecule type" value="Genomic_DNA"/>
</dbReference>
<dbReference type="RefSeq" id="WP_256208466.1">
    <property type="nucleotide sequence ID" value="NZ_FOVJ01000002.1"/>
</dbReference>
<dbReference type="Pfam" id="PF04333">
    <property type="entry name" value="MlaA"/>
    <property type="match status" value="1"/>
</dbReference>
<dbReference type="GO" id="GO:0120010">
    <property type="term" value="P:intermembrane phospholipid transfer"/>
    <property type="evidence" value="ECO:0007669"/>
    <property type="project" value="TreeGrafter"/>
</dbReference>
<feature type="compositionally biased region" description="Acidic residues" evidence="3">
    <location>
        <begin position="241"/>
        <end position="251"/>
    </location>
</feature>
<evidence type="ECO:0000313" key="6">
    <source>
        <dbReference type="EMBL" id="SFN66911.1"/>
    </source>
</evidence>
<feature type="signal peptide" evidence="5">
    <location>
        <begin position="1"/>
        <end position="25"/>
    </location>
</feature>
<name>A0A1I5AX08_9PROT</name>
<gene>
    <name evidence="6" type="ORF">SAMN05216386_1567</name>
</gene>
<keyword evidence="6" id="KW-0449">Lipoprotein</keyword>
<dbReference type="AlphaFoldDB" id="A0A1I5AX08"/>
<keyword evidence="2 5" id="KW-0732">Signal</keyword>
<evidence type="ECO:0000256" key="4">
    <source>
        <dbReference type="SAM" id="Phobius"/>
    </source>
</evidence>
<dbReference type="PANTHER" id="PTHR30035">
    <property type="entry name" value="LIPOPROTEIN VACJ-RELATED"/>
    <property type="match status" value="1"/>
</dbReference>
<keyword evidence="7" id="KW-1185">Reference proteome</keyword>
<accession>A0A1I5AX08</accession>
<dbReference type="PANTHER" id="PTHR30035:SF3">
    <property type="entry name" value="INTERMEMBRANE PHOSPHOLIPID TRANSPORT SYSTEM LIPOPROTEIN MLAA"/>
    <property type="match status" value="1"/>
</dbReference>
<reference evidence="7" key="1">
    <citation type="submission" date="2016-10" db="EMBL/GenBank/DDBJ databases">
        <authorList>
            <person name="Varghese N."/>
        </authorList>
    </citation>
    <scope>NUCLEOTIDE SEQUENCE [LARGE SCALE GENOMIC DNA]</scope>
    <source>
        <strain evidence="7">Nsp8</strain>
    </source>
</reference>
<keyword evidence="4" id="KW-0812">Transmembrane</keyword>
<feature type="chain" id="PRO_5010311570" evidence="5">
    <location>
        <begin position="26"/>
        <end position="261"/>
    </location>
</feature>
<feature type="transmembrane region" description="Helical" evidence="4">
    <location>
        <begin position="174"/>
        <end position="196"/>
    </location>
</feature>
<evidence type="ECO:0000256" key="3">
    <source>
        <dbReference type="SAM" id="MobiDB-lite"/>
    </source>
</evidence>
<keyword evidence="4" id="KW-1133">Transmembrane helix</keyword>
<protein>
    <submittedName>
        <fullName evidence="6">Phospholipid-binding lipoprotein MlaA</fullName>
    </submittedName>
</protein>
<evidence type="ECO:0000256" key="1">
    <source>
        <dbReference type="ARBA" id="ARBA00010634"/>
    </source>
</evidence>
<evidence type="ECO:0000256" key="5">
    <source>
        <dbReference type="SAM" id="SignalP"/>
    </source>
</evidence>
<dbReference type="InterPro" id="IPR007428">
    <property type="entry name" value="MlaA"/>
</dbReference>